<dbReference type="EMBL" id="CANUEZ050000202">
    <property type="protein sequence ID" value="CAM0512250.1"/>
    <property type="molecule type" value="Genomic_DNA"/>
</dbReference>
<dbReference type="AlphaFoldDB" id="A0ABC9HIL4"/>
<keyword evidence="3" id="KW-1185">Reference proteome</keyword>
<evidence type="ECO:0000313" key="3">
    <source>
        <dbReference type="Proteomes" id="UP001189180"/>
    </source>
</evidence>
<name>A0ABC9HIL4_FASHE</name>
<organism evidence="2 3">
    <name type="scientific">Fasciola hepatica</name>
    <name type="common">Liver fluke</name>
    <dbReference type="NCBI Taxonomy" id="6192"/>
    <lineage>
        <taxon>Eukaryota</taxon>
        <taxon>Metazoa</taxon>
        <taxon>Spiralia</taxon>
        <taxon>Lophotrochozoa</taxon>
        <taxon>Platyhelminthes</taxon>
        <taxon>Trematoda</taxon>
        <taxon>Digenea</taxon>
        <taxon>Plagiorchiida</taxon>
        <taxon>Echinostomata</taxon>
        <taxon>Echinostomatoidea</taxon>
        <taxon>Fasciolidae</taxon>
        <taxon>Fasciola</taxon>
    </lineage>
</organism>
<evidence type="ECO:0000313" key="2">
    <source>
        <dbReference type="EMBL" id="CAM0512250.1"/>
    </source>
</evidence>
<evidence type="ECO:0000256" key="1">
    <source>
        <dbReference type="SAM" id="MobiDB-lite"/>
    </source>
</evidence>
<dbReference type="Proteomes" id="UP001189180">
    <property type="component" value="Unassembled WGS sequence"/>
</dbReference>
<protein>
    <submittedName>
        <fullName evidence="2">Uncharacterized protein</fullName>
    </submittedName>
</protein>
<accession>A0ABC9HIL4</accession>
<sequence>MSICEEACSHKLPIIQARIIGYNNSCRYLDGSTMARAVRKRGHLDPRGGLQGLSGDLGDPVGPRFSVSGEEPDRNN</sequence>
<comment type="caution">
    <text evidence="2">The sequence shown here is derived from an EMBL/GenBank/DDBJ whole genome shotgun (WGS) entry which is preliminary data.</text>
</comment>
<proteinExistence type="predicted"/>
<feature type="region of interest" description="Disordered" evidence="1">
    <location>
        <begin position="40"/>
        <end position="76"/>
    </location>
</feature>
<gene>
    <name evidence="2" type="ORF">FHB240107_LOCUS6592</name>
</gene>
<reference evidence="2 3" key="1">
    <citation type="submission" date="2024-08" db="EMBL/GenBank/DDBJ databases">
        <authorList>
            <person name="Paterson S."/>
        </authorList>
    </citation>
    <scope>NUCLEOTIDE SEQUENCE [LARGE SCALE GENOMIC DNA]</scope>
</reference>